<organism evidence="2 3">
    <name type="scientific">Cesiribacter andamanensis AMV16</name>
    <dbReference type="NCBI Taxonomy" id="1279009"/>
    <lineage>
        <taxon>Bacteria</taxon>
        <taxon>Pseudomonadati</taxon>
        <taxon>Bacteroidota</taxon>
        <taxon>Cytophagia</taxon>
        <taxon>Cytophagales</taxon>
        <taxon>Cesiribacteraceae</taxon>
        <taxon>Cesiribacter</taxon>
    </lineage>
</organism>
<keyword evidence="3" id="KW-1185">Reference proteome</keyword>
<dbReference type="eggNOG" id="COG0457">
    <property type="taxonomic scope" value="Bacteria"/>
</dbReference>
<accession>M7NSA2</accession>
<dbReference type="Gene3D" id="1.25.40.10">
    <property type="entry name" value="Tetratricopeptide repeat domain"/>
    <property type="match status" value="3"/>
</dbReference>
<dbReference type="Pfam" id="PF13424">
    <property type="entry name" value="TPR_12"/>
    <property type="match status" value="2"/>
</dbReference>
<dbReference type="SMART" id="SM00028">
    <property type="entry name" value="TPR"/>
    <property type="match status" value="9"/>
</dbReference>
<feature type="repeat" description="TPR" evidence="1">
    <location>
        <begin position="313"/>
        <end position="346"/>
    </location>
</feature>
<gene>
    <name evidence="2" type="ORF">ADICEAN_03524</name>
</gene>
<feature type="repeat" description="TPR" evidence="1">
    <location>
        <begin position="113"/>
        <end position="146"/>
    </location>
</feature>
<feature type="repeat" description="TPR" evidence="1">
    <location>
        <begin position="433"/>
        <end position="466"/>
    </location>
</feature>
<comment type="caution">
    <text evidence="2">The sequence shown here is derived from an EMBL/GenBank/DDBJ whole genome shotgun (WGS) entry which is preliminary data.</text>
</comment>
<dbReference type="AlphaFoldDB" id="M7NSA2"/>
<name>M7NSA2_9BACT</name>
<evidence type="ECO:0000313" key="2">
    <source>
        <dbReference type="EMBL" id="EMR01344.1"/>
    </source>
</evidence>
<dbReference type="EMBL" id="AODQ01000123">
    <property type="protein sequence ID" value="EMR01344.1"/>
    <property type="molecule type" value="Genomic_DNA"/>
</dbReference>
<dbReference type="STRING" id="1279009.ADICEAN_03524"/>
<evidence type="ECO:0000256" key="1">
    <source>
        <dbReference type="PROSITE-ProRule" id="PRU00339"/>
    </source>
</evidence>
<dbReference type="PANTHER" id="PTHR10098:SF108">
    <property type="entry name" value="TETRATRICOPEPTIDE REPEAT PROTEIN 28"/>
    <property type="match status" value="1"/>
</dbReference>
<dbReference type="SUPFAM" id="SSF48452">
    <property type="entry name" value="TPR-like"/>
    <property type="match status" value="3"/>
</dbReference>
<protein>
    <submittedName>
        <fullName evidence="2">Photosystem I assembly protein Ycf3</fullName>
    </submittedName>
</protein>
<dbReference type="Proteomes" id="UP000011910">
    <property type="component" value="Unassembled WGS sequence"/>
</dbReference>
<dbReference type="PROSITE" id="PS50005">
    <property type="entry name" value="TPR"/>
    <property type="match status" value="4"/>
</dbReference>
<proteinExistence type="predicted"/>
<dbReference type="InterPro" id="IPR011990">
    <property type="entry name" value="TPR-like_helical_dom_sf"/>
</dbReference>
<feature type="repeat" description="TPR" evidence="1">
    <location>
        <begin position="153"/>
        <end position="186"/>
    </location>
</feature>
<dbReference type="InterPro" id="IPR019734">
    <property type="entry name" value="TPR_rpt"/>
</dbReference>
<evidence type="ECO:0000313" key="3">
    <source>
        <dbReference type="Proteomes" id="UP000011910"/>
    </source>
</evidence>
<keyword evidence="1" id="KW-0802">TPR repeat</keyword>
<reference evidence="2 3" key="1">
    <citation type="journal article" date="2013" name="Genome Announc.">
        <title>Draft Genome Sequence of Cesiribacter andamanensis Strain AMV16T, Isolated from a Soil Sample from a Mud Volcano in the Andaman Islands, India.</title>
        <authorList>
            <person name="Shivaji S."/>
            <person name="Ara S."/>
            <person name="Begum Z."/>
            <person name="Srinivas T.N."/>
            <person name="Singh A."/>
            <person name="Kumar Pinnaka A."/>
        </authorList>
    </citation>
    <scope>NUCLEOTIDE SEQUENCE [LARGE SCALE GENOMIC DNA]</scope>
    <source>
        <strain evidence="2 3">AMV16</strain>
    </source>
</reference>
<dbReference type="PANTHER" id="PTHR10098">
    <property type="entry name" value="RAPSYN-RELATED"/>
    <property type="match status" value="1"/>
</dbReference>
<sequence>MCTLSLQNKPCRFAQRYSSHTIHEQVSRKTTMLVVRYSLLLAGLFSFSCVWAQNRHIDSLSTVLAHTEDEQLRADLQHDLAQQLFNHDYEKGVAYARESLRLSRTSAYPRGEAQALTAIGNYYFYKGEYPTALSHYNQAVQAIRSQVAADYPAKTYLRMSILYRQQAYFDSAQRYLEKSRALLPKGKEGALHAAYYASSGILAHKMSRNEQALGLLKQALAIRKTVPDPSRLADTWRVLSEVYTSLALYDSAEFSLAQAQELIGPDTDPEVQMLIHLSRGETYFARGDYPPAIVEYNKALDRLRINPYQRHYAHLLFKIGELYEKQGGYHAAFEYFFAALKEFEKINARQDLARVYTQIGWSYNYQENYPLALENAAKSLQFAREIGDSASIAQNKNLIGYAALKQGRLSEAWQSLQEALTIRLRIKNWWGATYTLYNMGQVQLQLGNPQKALELYNQALQTSQRIGHKSAFVFINNKLGEWYTQNRQYEQAAHYLSQAGAMAKRIALPTQLLVTYRNYISLYDQQQMPDSTIYYFKAYTALSDSLTAELSTGRMARADALFQLQEKAAELQLVTTEKELQNTKDLSPADRDPLSAQHYWAGRR</sequence>